<sequence>MIGPRLSRERTERTAPLRRCRVLPVVHRLIPVPAGAIPVFSETETMMRRPIRAAVAVVATAFLVPLLTAGPAPALSGRPTDGARKPADCRPALQVLASLPGSGGSQVKGLGPTALAVGASRGLPVYWTGTRIHRVPLPAGFTGGEVAAVNAKGLMVGSLHAAGRTAAFSFRAGARAVTLLPEGAHAADVNDQGLIVGDAVKDSSLVGLEWEGTRILRRLAPPAGYSLTSVTALNNAGQIAGSGEAVKDDESWSAGLVWPARRGAAAVPLQRFWPAGVPYDFWYPRDIDRAGRIVGTHDYTRLDTRTPTQWLPPYTTESEPGLLGERTSGTFEAISPTTNVSVGTASDSHMVGPFPPETAPPEQAQIWPGTGPLLALPRLSPEGASQAYAVSDDQRVGGSAADARSTTRAVIWTCALRQAYRP</sequence>
<evidence type="ECO:0000256" key="2">
    <source>
        <dbReference type="SAM" id="Phobius"/>
    </source>
</evidence>
<evidence type="ECO:0000256" key="1">
    <source>
        <dbReference type="SAM" id="MobiDB-lite"/>
    </source>
</evidence>
<keyword evidence="2" id="KW-0472">Membrane</keyword>
<reference evidence="3 4" key="1">
    <citation type="submission" date="2019-12" db="EMBL/GenBank/DDBJ databases">
        <title>Whole genome shotgun sequence of Streptomyces hygroscopicus subsp. glebosus NBRC 13786.</title>
        <authorList>
            <person name="Ichikawa N."/>
            <person name="Kimura A."/>
            <person name="Kitahashi Y."/>
            <person name="Komaki H."/>
            <person name="Tamura T."/>
        </authorList>
    </citation>
    <scope>NUCLEOTIDE SEQUENCE [LARGE SCALE GENOMIC DNA]</scope>
    <source>
        <strain evidence="3 4">NBRC 13786</strain>
    </source>
</reference>
<accession>A0A640SM77</accession>
<dbReference type="Proteomes" id="UP000430079">
    <property type="component" value="Unassembled WGS sequence"/>
</dbReference>
<feature type="region of interest" description="Disordered" evidence="1">
    <location>
        <begin position="308"/>
        <end position="327"/>
    </location>
</feature>
<protein>
    <submittedName>
        <fullName evidence="3">Uncharacterized protein</fullName>
    </submittedName>
</protein>
<gene>
    <name evidence="3" type="ORF">Sgleb_06060</name>
</gene>
<organism evidence="3 4">
    <name type="scientific">Streptomyces glebosus</name>
    <dbReference type="NCBI Taxonomy" id="249580"/>
    <lineage>
        <taxon>Bacteria</taxon>
        <taxon>Bacillati</taxon>
        <taxon>Actinomycetota</taxon>
        <taxon>Actinomycetes</taxon>
        <taxon>Kitasatosporales</taxon>
        <taxon>Streptomycetaceae</taxon>
        <taxon>Streptomyces</taxon>
    </lineage>
</organism>
<feature type="transmembrane region" description="Helical" evidence="2">
    <location>
        <begin position="53"/>
        <end position="75"/>
    </location>
</feature>
<name>A0A640SM77_9ACTN</name>
<keyword evidence="4" id="KW-1185">Reference proteome</keyword>
<evidence type="ECO:0000313" key="3">
    <source>
        <dbReference type="EMBL" id="GFE12559.1"/>
    </source>
</evidence>
<comment type="caution">
    <text evidence="3">The sequence shown here is derived from an EMBL/GenBank/DDBJ whole genome shotgun (WGS) entry which is preliminary data.</text>
</comment>
<evidence type="ECO:0000313" key="4">
    <source>
        <dbReference type="Proteomes" id="UP000430079"/>
    </source>
</evidence>
<proteinExistence type="predicted"/>
<keyword evidence="2" id="KW-1133">Transmembrane helix</keyword>
<dbReference type="EMBL" id="BLIO01000001">
    <property type="protein sequence ID" value="GFE12559.1"/>
    <property type="molecule type" value="Genomic_DNA"/>
</dbReference>
<keyword evidence="2" id="KW-0812">Transmembrane</keyword>
<dbReference type="AlphaFoldDB" id="A0A640SM77"/>